<dbReference type="OrthoDB" id="3786177at2759"/>
<dbReference type="GeneID" id="54344339"/>
<keyword evidence="9" id="KW-1185">Reference proteome</keyword>
<dbReference type="PANTHER" id="PTHR43791">
    <property type="entry name" value="PERMEASE-RELATED"/>
    <property type="match status" value="1"/>
</dbReference>
<keyword evidence="2" id="KW-0813">Transport</keyword>
<organism evidence="8 9">
    <name type="scientific">Didymella exigua CBS 183.55</name>
    <dbReference type="NCBI Taxonomy" id="1150837"/>
    <lineage>
        <taxon>Eukaryota</taxon>
        <taxon>Fungi</taxon>
        <taxon>Dikarya</taxon>
        <taxon>Ascomycota</taxon>
        <taxon>Pezizomycotina</taxon>
        <taxon>Dothideomycetes</taxon>
        <taxon>Pleosporomycetidae</taxon>
        <taxon>Pleosporales</taxon>
        <taxon>Pleosporineae</taxon>
        <taxon>Didymellaceae</taxon>
        <taxon>Didymella</taxon>
    </lineage>
</organism>
<sequence>MRKVRSRPDPKVEITTPTSPTTPPTAEAERHLRRKIDLYIIPIVAILYALCTIDRVNIGNARLAGLERTLGLKGNQYNALLSILFSIPASYVIKVLGPGWVLPGTTLIFGILTTSFAFTFKQAAAVRVLRGVFEAGIFGGCSYCVSRWYRRGAASGLLASGILKLDHFGSTKGWQMIFAIEGIITIGLALLALVLMTYSALLDDFDMRKALRGLWNPVVLLTSVSLGLVNITVQGISFFNPTVVRSIYPNRSVVAQQLYSVPHFVVGAFFTLLFSGLSWRLDRRNLIMMTGELISMLGYALVLGSDYTQTSLKYGAMSVGASGCFLFGSLMNAQISANVLSDTSRSSVVGLNTMMRNLGRLNVASLSIILIVLTLLGLRMKRDNRKRVEKQSQTDEALSGLRANEEQDSEYRYPSFRRRT</sequence>
<feature type="transmembrane region" description="Helical" evidence="7">
    <location>
        <begin position="100"/>
        <end position="120"/>
    </location>
</feature>
<dbReference type="Gene3D" id="1.20.1250.20">
    <property type="entry name" value="MFS general substrate transporter like domains"/>
    <property type="match status" value="2"/>
</dbReference>
<feature type="transmembrane region" description="Helical" evidence="7">
    <location>
        <begin position="286"/>
        <end position="304"/>
    </location>
</feature>
<evidence type="ECO:0000256" key="4">
    <source>
        <dbReference type="ARBA" id="ARBA00022989"/>
    </source>
</evidence>
<dbReference type="EMBL" id="ML978972">
    <property type="protein sequence ID" value="KAF1927463.1"/>
    <property type="molecule type" value="Genomic_DNA"/>
</dbReference>
<keyword evidence="3 7" id="KW-0812">Transmembrane</keyword>
<name>A0A6A5RJ57_9PLEO</name>
<accession>A0A6A5RJ57</accession>
<evidence type="ECO:0000313" key="9">
    <source>
        <dbReference type="Proteomes" id="UP000800082"/>
    </source>
</evidence>
<evidence type="ECO:0000256" key="3">
    <source>
        <dbReference type="ARBA" id="ARBA00022692"/>
    </source>
</evidence>
<dbReference type="Proteomes" id="UP000800082">
    <property type="component" value="Unassembled WGS sequence"/>
</dbReference>
<feature type="region of interest" description="Disordered" evidence="6">
    <location>
        <begin position="1"/>
        <end position="27"/>
    </location>
</feature>
<reference evidence="8" key="1">
    <citation type="journal article" date="2020" name="Stud. Mycol.">
        <title>101 Dothideomycetes genomes: a test case for predicting lifestyles and emergence of pathogens.</title>
        <authorList>
            <person name="Haridas S."/>
            <person name="Albert R."/>
            <person name="Binder M."/>
            <person name="Bloem J."/>
            <person name="Labutti K."/>
            <person name="Salamov A."/>
            <person name="Andreopoulos B."/>
            <person name="Baker S."/>
            <person name="Barry K."/>
            <person name="Bills G."/>
            <person name="Bluhm B."/>
            <person name="Cannon C."/>
            <person name="Castanera R."/>
            <person name="Culley D."/>
            <person name="Daum C."/>
            <person name="Ezra D."/>
            <person name="Gonzalez J."/>
            <person name="Henrissat B."/>
            <person name="Kuo A."/>
            <person name="Liang C."/>
            <person name="Lipzen A."/>
            <person name="Lutzoni F."/>
            <person name="Magnuson J."/>
            <person name="Mondo S."/>
            <person name="Nolan M."/>
            <person name="Ohm R."/>
            <person name="Pangilinan J."/>
            <person name="Park H.-J."/>
            <person name="Ramirez L."/>
            <person name="Alfaro M."/>
            <person name="Sun H."/>
            <person name="Tritt A."/>
            <person name="Yoshinaga Y."/>
            <person name="Zwiers L.-H."/>
            <person name="Turgeon B."/>
            <person name="Goodwin S."/>
            <person name="Spatafora J."/>
            <person name="Crous P."/>
            <person name="Grigoriev I."/>
        </authorList>
    </citation>
    <scope>NUCLEOTIDE SEQUENCE</scope>
    <source>
        <strain evidence="8">CBS 183.55</strain>
    </source>
</reference>
<dbReference type="InterPro" id="IPR036259">
    <property type="entry name" value="MFS_trans_sf"/>
</dbReference>
<keyword evidence="5 7" id="KW-0472">Membrane</keyword>
<evidence type="ECO:0000256" key="7">
    <source>
        <dbReference type="SAM" id="Phobius"/>
    </source>
</evidence>
<evidence type="ECO:0000313" key="8">
    <source>
        <dbReference type="EMBL" id="KAF1927463.1"/>
    </source>
</evidence>
<feature type="region of interest" description="Disordered" evidence="6">
    <location>
        <begin position="386"/>
        <end position="420"/>
    </location>
</feature>
<gene>
    <name evidence="8" type="ORF">M421DRAFT_101857</name>
</gene>
<comment type="subcellular location">
    <subcellularLocation>
        <location evidence="1">Membrane</location>
        <topology evidence="1">Multi-pass membrane protein</topology>
    </subcellularLocation>
</comment>
<dbReference type="Pfam" id="PF07690">
    <property type="entry name" value="MFS_1"/>
    <property type="match status" value="1"/>
</dbReference>
<dbReference type="SUPFAM" id="SSF103473">
    <property type="entry name" value="MFS general substrate transporter"/>
    <property type="match status" value="1"/>
</dbReference>
<feature type="transmembrane region" description="Helical" evidence="7">
    <location>
        <begin position="214"/>
        <end position="239"/>
    </location>
</feature>
<evidence type="ECO:0000256" key="2">
    <source>
        <dbReference type="ARBA" id="ARBA00022448"/>
    </source>
</evidence>
<evidence type="ECO:0000256" key="6">
    <source>
        <dbReference type="SAM" id="MobiDB-lite"/>
    </source>
</evidence>
<keyword evidence="4 7" id="KW-1133">Transmembrane helix</keyword>
<dbReference type="GO" id="GO:0016020">
    <property type="term" value="C:membrane"/>
    <property type="evidence" value="ECO:0007669"/>
    <property type="project" value="UniProtKB-SubCell"/>
</dbReference>
<dbReference type="RefSeq" id="XP_033447715.1">
    <property type="nucleotide sequence ID" value="XM_033586693.1"/>
</dbReference>
<evidence type="ECO:0000256" key="5">
    <source>
        <dbReference type="ARBA" id="ARBA00023136"/>
    </source>
</evidence>
<feature type="transmembrane region" description="Helical" evidence="7">
    <location>
        <begin position="176"/>
        <end position="202"/>
    </location>
</feature>
<feature type="transmembrane region" description="Helical" evidence="7">
    <location>
        <begin position="38"/>
        <end position="56"/>
    </location>
</feature>
<evidence type="ECO:0000256" key="1">
    <source>
        <dbReference type="ARBA" id="ARBA00004141"/>
    </source>
</evidence>
<feature type="transmembrane region" description="Helical" evidence="7">
    <location>
        <begin position="361"/>
        <end position="378"/>
    </location>
</feature>
<dbReference type="PANTHER" id="PTHR43791:SF48">
    <property type="entry name" value="TRANSPORTER, PUTATIVE (AFU_ORTHOLOGUE AFUA_4G01000)-RELATED"/>
    <property type="match status" value="1"/>
</dbReference>
<dbReference type="InterPro" id="IPR011701">
    <property type="entry name" value="MFS"/>
</dbReference>
<protein>
    <submittedName>
        <fullName evidence="8">MFS general substrate transporter</fullName>
    </submittedName>
</protein>
<feature type="transmembrane region" description="Helical" evidence="7">
    <location>
        <begin position="259"/>
        <end position="279"/>
    </location>
</feature>
<proteinExistence type="predicted"/>
<feature type="compositionally biased region" description="Basic and acidic residues" evidence="6">
    <location>
        <begin position="1"/>
        <end position="12"/>
    </location>
</feature>
<dbReference type="GO" id="GO:0022857">
    <property type="term" value="F:transmembrane transporter activity"/>
    <property type="evidence" value="ECO:0007669"/>
    <property type="project" value="InterPro"/>
</dbReference>
<dbReference type="AlphaFoldDB" id="A0A6A5RJ57"/>